<dbReference type="EMBL" id="QJKJ01003243">
    <property type="protein sequence ID" value="RDX99367.1"/>
    <property type="molecule type" value="Genomic_DNA"/>
</dbReference>
<feature type="non-terminal residue" evidence="1">
    <location>
        <position position="1"/>
    </location>
</feature>
<protein>
    <submittedName>
        <fullName evidence="1">Uncharacterized protein</fullName>
    </submittedName>
</protein>
<proteinExistence type="predicted"/>
<sequence length="72" mass="8349">MVTMFIDTLPSPYYDKVVGNVTSNLADLDKSIRGMQKLKCRMQTHSQLDAEFLPAETESKWSQWRLIRLDLS</sequence>
<gene>
    <name evidence="1" type="ORF">CR513_17589</name>
</gene>
<dbReference type="AlphaFoldDB" id="A0A371H984"/>
<comment type="caution">
    <text evidence="1">The sequence shown here is derived from an EMBL/GenBank/DDBJ whole genome shotgun (WGS) entry which is preliminary data.</text>
</comment>
<reference evidence="1" key="1">
    <citation type="submission" date="2018-05" db="EMBL/GenBank/DDBJ databases">
        <title>Draft genome of Mucuna pruriens seed.</title>
        <authorList>
            <person name="Nnadi N.E."/>
            <person name="Vos R."/>
            <person name="Hasami M.H."/>
            <person name="Devisetty U.K."/>
            <person name="Aguiy J.C."/>
        </authorList>
    </citation>
    <scope>NUCLEOTIDE SEQUENCE [LARGE SCALE GENOMIC DNA]</scope>
    <source>
        <strain evidence="1">JCA_2017</strain>
    </source>
</reference>
<evidence type="ECO:0000313" key="2">
    <source>
        <dbReference type="Proteomes" id="UP000257109"/>
    </source>
</evidence>
<evidence type="ECO:0000313" key="1">
    <source>
        <dbReference type="EMBL" id="RDX99367.1"/>
    </source>
</evidence>
<organism evidence="1 2">
    <name type="scientific">Mucuna pruriens</name>
    <name type="common">Velvet bean</name>
    <name type="synonym">Dolichos pruriens</name>
    <dbReference type="NCBI Taxonomy" id="157652"/>
    <lineage>
        <taxon>Eukaryota</taxon>
        <taxon>Viridiplantae</taxon>
        <taxon>Streptophyta</taxon>
        <taxon>Embryophyta</taxon>
        <taxon>Tracheophyta</taxon>
        <taxon>Spermatophyta</taxon>
        <taxon>Magnoliopsida</taxon>
        <taxon>eudicotyledons</taxon>
        <taxon>Gunneridae</taxon>
        <taxon>Pentapetalae</taxon>
        <taxon>rosids</taxon>
        <taxon>fabids</taxon>
        <taxon>Fabales</taxon>
        <taxon>Fabaceae</taxon>
        <taxon>Papilionoideae</taxon>
        <taxon>50 kb inversion clade</taxon>
        <taxon>NPAAA clade</taxon>
        <taxon>indigoferoid/millettioid clade</taxon>
        <taxon>Phaseoleae</taxon>
        <taxon>Mucuna</taxon>
    </lineage>
</organism>
<name>A0A371H984_MUCPR</name>
<keyword evidence="2" id="KW-1185">Reference proteome</keyword>
<dbReference type="Proteomes" id="UP000257109">
    <property type="component" value="Unassembled WGS sequence"/>
</dbReference>
<accession>A0A371H984</accession>